<dbReference type="InterPro" id="IPR029066">
    <property type="entry name" value="PLP-binding_barrel"/>
</dbReference>
<comment type="caution">
    <text evidence="9">The sequence shown here is derived from an EMBL/GenBank/DDBJ whole genome shotgun (WGS) entry which is preliminary data.</text>
</comment>
<name>A0A2S5CVU7_LYSSH</name>
<accession>A0A2S5CVU7</accession>
<evidence type="ECO:0000256" key="3">
    <source>
        <dbReference type="ARBA" id="ARBA00022898"/>
    </source>
</evidence>
<dbReference type="SUPFAM" id="SSF51419">
    <property type="entry name" value="PLP-binding barrel"/>
    <property type="match status" value="1"/>
</dbReference>
<keyword evidence="10" id="KW-1185">Reference proteome</keyword>
<dbReference type="SUPFAM" id="SSF50621">
    <property type="entry name" value="Alanine racemase C-terminal domain-like"/>
    <property type="match status" value="1"/>
</dbReference>
<dbReference type="HAMAP" id="MF_01201">
    <property type="entry name" value="Ala_racemase"/>
    <property type="match status" value="1"/>
</dbReference>
<dbReference type="InterPro" id="IPR001608">
    <property type="entry name" value="Ala_racemase_N"/>
</dbReference>
<organism evidence="9 10">
    <name type="scientific">Lysinibacillus sphaericus</name>
    <name type="common">Bacillus sphaericus</name>
    <dbReference type="NCBI Taxonomy" id="1421"/>
    <lineage>
        <taxon>Bacteria</taxon>
        <taxon>Bacillati</taxon>
        <taxon>Bacillota</taxon>
        <taxon>Bacilli</taxon>
        <taxon>Bacillales</taxon>
        <taxon>Bacillaceae</taxon>
        <taxon>Lysinibacillus</taxon>
    </lineage>
</organism>
<feature type="active site" description="Proton acceptor; specific for L-alanine" evidence="5">
    <location>
        <position position="287"/>
    </location>
</feature>
<dbReference type="UniPathway" id="UPA00042">
    <property type="reaction ID" value="UER00497"/>
</dbReference>
<dbReference type="GO" id="GO:0008784">
    <property type="term" value="F:alanine racemase activity"/>
    <property type="evidence" value="ECO:0007669"/>
    <property type="project" value="UniProtKB-UniRule"/>
</dbReference>
<feature type="binding site" evidence="5 7">
    <location>
        <position position="157"/>
    </location>
    <ligand>
        <name>substrate</name>
    </ligand>
</feature>
<evidence type="ECO:0000256" key="4">
    <source>
        <dbReference type="ARBA" id="ARBA00023235"/>
    </source>
</evidence>
<comment type="cofactor">
    <cofactor evidence="2 5 6">
        <name>pyridoxal 5'-phosphate</name>
        <dbReference type="ChEBI" id="CHEBI:597326"/>
    </cofactor>
</comment>
<dbReference type="PANTHER" id="PTHR30511:SF0">
    <property type="entry name" value="ALANINE RACEMASE, CATABOLIC-RELATED"/>
    <property type="match status" value="1"/>
</dbReference>
<dbReference type="InterPro" id="IPR009006">
    <property type="entry name" value="Ala_racemase/Decarboxylase_C"/>
</dbReference>
<dbReference type="Gene3D" id="2.40.37.10">
    <property type="entry name" value="Lyase, Ornithine Decarboxylase, Chain A, domain 1"/>
    <property type="match status" value="1"/>
</dbReference>
<dbReference type="EC" id="5.1.1.1" evidence="5"/>
<comment type="function">
    <text evidence="5">Catalyzes the interconversion of L-alanine and D-alanine. May also act on other amino acids.</text>
</comment>
<comment type="similarity">
    <text evidence="5">Belongs to the alanine racemase family.</text>
</comment>
<dbReference type="GO" id="GO:0030170">
    <property type="term" value="F:pyridoxal phosphate binding"/>
    <property type="evidence" value="ECO:0007669"/>
    <property type="project" value="UniProtKB-UniRule"/>
</dbReference>
<dbReference type="GO" id="GO:0030632">
    <property type="term" value="P:D-alanine biosynthetic process"/>
    <property type="evidence" value="ECO:0007669"/>
    <property type="project" value="UniProtKB-UniRule"/>
</dbReference>
<dbReference type="InterPro" id="IPR000821">
    <property type="entry name" value="Ala_racemase"/>
</dbReference>
<evidence type="ECO:0000256" key="1">
    <source>
        <dbReference type="ARBA" id="ARBA00000316"/>
    </source>
</evidence>
<keyword evidence="3 5" id="KW-0663">Pyridoxal phosphate</keyword>
<comment type="catalytic activity">
    <reaction evidence="1 5">
        <text>L-alanine = D-alanine</text>
        <dbReference type="Rhea" id="RHEA:20249"/>
        <dbReference type="ChEBI" id="CHEBI:57416"/>
        <dbReference type="ChEBI" id="CHEBI:57972"/>
        <dbReference type="EC" id="5.1.1.1"/>
    </reaction>
</comment>
<dbReference type="Gene3D" id="3.20.20.10">
    <property type="entry name" value="Alanine racemase"/>
    <property type="match status" value="1"/>
</dbReference>
<evidence type="ECO:0000256" key="6">
    <source>
        <dbReference type="PIRSR" id="PIRSR600821-50"/>
    </source>
</evidence>
<dbReference type="AlphaFoldDB" id="A0A2S5CVU7"/>
<dbReference type="InterPro" id="IPR020622">
    <property type="entry name" value="Ala_racemase_pyridoxalP-BS"/>
</dbReference>
<dbReference type="NCBIfam" id="TIGR00492">
    <property type="entry name" value="alr"/>
    <property type="match status" value="1"/>
</dbReference>
<dbReference type="Proteomes" id="UP000237319">
    <property type="component" value="Unassembled WGS sequence"/>
</dbReference>
<dbReference type="GO" id="GO:0009252">
    <property type="term" value="P:peptidoglycan biosynthetic process"/>
    <property type="evidence" value="ECO:0007669"/>
    <property type="project" value="TreeGrafter"/>
</dbReference>
<proteinExistence type="inferred from homology"/>
<dbReference type="SMART" id="SM01005">
    <property type="entry name" value="Ala_racemase_C"/>
    <property type="match status" value="1"/>
</dbReference>
<protein>
    <recommendedName>
        <fullName evidence="5">Alanine racemase</fullName>
        <ecNumber evidence="5">5.1.1.1</ecNumber>
    </recommendedName>
</protein>
<feature type="active site" description="Proton acceptor; specific for D-alanine" evidence="5">
    <location>
        <position position="59"/>
    </location>
</feature>
<evidence type="ECO:0000313" key="9">
    <source>
        <dbReference type="EMBL" id="POZ54916.1"/>
    </source>
</evidence>
<dbReference type="Pfam" id="PF01168">
    <property type="entry name" value="Ala_racemase_N"/>
    <property type="match status" value="1"/>
</dbReference>
<dbReference type="FunFam" id="2.40.37.10:FF:000006">
    <property type="entry name" value="Alanine racemase"/>
    <property type="match status" value="1"/>
</dbReference>
<evidence type="ECO:0000256" key="7">
    <source>
        <dbReference type="PIRSR" id="PIRSR600821-52"/>
    </source>
</evidence>
<sequence length="391" mass="42885">MEFFPIHNGLITKKEGILMETQQHFRPTKAIVDLQAIQQNIKNLKALLQPSVQVIAVVKANAYGHGDIAVAKAALEAGATMLAVATPDEALHIRAHFEEPDILILGASPVSFASYAAQQRITLTVFSSDWVQQAATMVAGEENPLQLHIKVDSGMGRIGIRTESELLELYHTIHSTDNVELDGIFTHFATADEEDTAYFDSQVALFEKLIAILPDKPRLVHASNTATALVKDNRLQYDAVRYGISMYGLAPSSYVEGILPFPLKPAFSLESELVHVKQLKAGDSVGYGATFIAQTDMWIGTIPVGYADGVIRKLAGQEVLIDGQRMPIVGRICMDQCMVALPKAYAIGKEVTLIGRQGQEEISIDEWATKLETINYEVPCIITARVPRIYI</sequence>
<feature type="domain" description="Alanine racemase C-terminal" evidence="8">
    <location>
        <begin position="266"/>
        <end position="391"/>
    </location>
</feature>
<gene>
    <name evidence="9" type="primary">alr</name>
    <name evidence="9" type="ORF">LYSIN_03776</name>
</gene>
<dbReference type="GO" id="GO:0005829">
    <property type="term" value="C:cytosol"/>
    <property type="evidence" value="ECO:0007669"/>
    <property type="project" value="TreeGrafter"/>
</dbReference>
<dbReference type="InterPro" id="IPR011079">
    <property type="entry name" value="Ala_racemase_C"/>
</dbReference>
<feature type="binding site" evidence="5 7">
    <location>
        <position position="334"/>
    </location>
    <ligand>
        <name>substrate</name>
    </ligand>
</feature>
<dbReference type="FunFam" id="3.20.20.10:FF:000002">
    <property type="entry name" value="Alanine racemase"/>
    <property type="match status" value="1"/>
</dbReference>
<dbReference type="PANTHER" id="PTHR30511">
    <property type="entry name" value="ALANINE RACEMASE"/>
    <property type="match status" value="1"/>
</dbReference>
<dbReference type="PRINTS" id="PR00992">
    <property type="entry name" value="ALARACEMASE"/>
</dbReference>
<feature type="modified residue" description="N6-(pyridoxal phosphate)lysine" evidence="5 6">
    <location>
        <position position="59"/>
    </location>
</feature>
<evidence type="ECO:0000256" key="5">
    <source>
        <dbReference type="HAMAP-Rule" id="MF_01201"/>
    </source>
</evidence>
<dbReference type="CDD" id="cd00430">
    <property type="entry name" value="PLPDE_III_AR"/>
    <property type="match status" value="1"/>
</dbReference>
<keyword evidence="4 5" id="KW-0413">Isomerase</keyword>
<comment type="pathway">
    <text evidence="5">Amino-acid biosynthesis; D-alanine biosynthesis; D-alanine from L-alanine: step 1/1.</text>
</comment>
<dbReference type="PROSITE" id="PS00395">
    <property type="entry name" value="ALANINE_RACEMASE"/>
    <property type="match status" value="1"/>
</dbReference>
<dbReference type="EMBL" id="PGLV01000003">
    <property type="protein sequence ID" value="POZ54916.1"/>
    <property type="molecule type" value="Genomic_DNA"/>
</dbReference>
<dbReference type="Pfam" id="PF00842">
    <property type="entry name" value="Ala_racemase_C"/>
    <property type="match status" value="1"/>
</dbReference>
<reference evidence="9 10" key="1">
    <citation type="submission" date="2017-11" db="EMBL/GenBank/DDBJ databases">
        <title>Genome sequence of Lysinibacillus sphaericus, a lignin-degrading bacteria isolated from municipal solid waste soil.</title>
        <authorList>
            <person name="Persinoti G.F."/>
            <person name="Paixao D.A."/>
            <person name="Bugg T.D."/>
            <person name="Squina F.M."/>
        </authorList>
    </citation>
    <scope>NUCLEOTIDE SEQUENCE [LARGE SCALE GENOMIC DNA]</scope>
    <source>
        <strain evidence="9 10">A1</strain>
    </source>
</reference>
<evidence type="ECO:0000313" key="10">
    <source>
        <dbReference type="Proteomes" id="UP000237319"/>
    </source>
</evidence>
<evidence type="ECO:0000259" key="8">
    <source>
        <dbReference type="SMART" id="SM01005"/>
    </source>
</evidence>
<evidence type="ECO:0000256" key="2">
    <source>
        <dbReference type="ARBA" id="ARBA00001933"/>
    </source>
</evidence>